<gene>
    <name evidence="3" type="ORF">POL25_26780</name>
</gene>
<evidence type="ECO:0000256" key="1">
    <source>
        <dbReference type="SAM" id="MobiDB-lite"/>
    </source>
</evidence>
<keyword evidence="4" id="KW-1185">Reference proteome</keyword>
<name>A0ABT5E3U3_9BACT</name>
<feature type="region of interest" description="Disordered" evidence="1">
    <location>
        <begin position="24"/>
        <end position="82"/>
    </location>
</feature>
<evidence type="ECO:0000313" key="4">
    <source>
        <dbReference type="Proteomes" id="UP001221686"/>
    </source>
</evidence>
<protein>
    <recommendedName>
        <fullName evidence="5">VWFA domain-containing protein</fullName>
    </recommendedName>
</protein>
<evidence type="ECO:0000256" key="2">
    <source>
        <dbReference type="SAM" id="SignalP"/>
    </source>
</evidence>
<dbReference type="RefSeq" id="WP_272089046.1">
    <property type="nucleotide sequence ID" value="NZ_JAQNDL010000003.1"/>
</dbReference>
<accession>A0ABT5E3U3</accession>
<evidence type="ECO:0008006" key="5">
    <source>
        <dbReference type="Google" id="ProtNLM"/>
    </source>
</evidence>
<feature type="chain" id="PRO_5045682525" description="VWFA domain-containing protein" evidence="2">
    <location>
        <begin position="26"/>
        <end position="489"/>
    </location>
</feature>
<sequence length="489" mass="50951">MRAASFAPAVLLSLLACGPGAPEMATDTAGSSGAATSEGTTTVDGPPTTSGAPGTTGTTTSSTLPGGLDFGGPEPTTGEPDACAATGGCNRLDLLFVIDNSAGMADEQKNLVAALPHLVTRLRQLVGEDGVPVGPDVHVMVTTTDMDHPLCAPFAKPDYFPAMGAPIATACAERLERFTGLGPNVPSRPDVCLDACPEGQFEVPSDPFVHFTPEGDNVLEGGDGDKVIRALQCIMPQGIDGCGIESPLEAMLQALDPSAAWNTAPEPFLRPGAALAIVLVSDETDCSALDLRHFDPKNVDDPEFNVFWEDSQGVPGNKSEPTSAVCWNASMTCEDSDPDLAYDSCVPEEKGVLQPISRYTELLVDVLGGVEDKPVHMLVVTGIPLTGIGDLVHRGWAPEDLLPGEFDSPEQLEFDYGIGPGCSSEATGHGLPPGRIRQLCEALDVADDPGTPGDEGRSRCCFESVCNPDLAGGFDCLLDNLAHDLRAAR</sequence>
<dbReference type="Proteomes" id="UP001221686">
    <property type="component" value="Unassembled WGS sequence"/>
</dbReference>
<reference evidence="3 4" key="1">
    <citation type="submission" date="2022-11" db="EMBL/GenBank/DDBJ databases">
        <title>Minimal conservation of predation-associated metabolite biosynthetic gene clusters underscores biosynthetic potential of Myxococcota including descriptions for ten novel species: Archangium lansinium sp. nov., Myxococcus landrumus sp. nov., Nannocystis bai.</title>
        <authorList>
            <person name="Ahearne A."/>
            <person name="Stevens C."/>
            <person name="Dowd S."/>
        </authorList>
    </citation>
    <scope>NUCLEOTIDE SEQUENCE [LARGE SCALE GENOMIC DNA]</scope>
    <source>
        <strain evidence="3 4">BB15-2</strain>
    </source>
</reference>
<evidence type="ECO:0000313" key="3">
    <source>
        <dbReference type="EMBL" id="MDC0720537.1"/>
    </source>
</evidence>
<dbReference type="PROSITE" id="PS51257">
    <property type="entry name" value="PROKAR_LIPOPROTEIN"/>
    <property type="match status" value="1"/>
</dbReference>
<keyword evidence="2" id="KW-0732">Signal</keyword>
<feature type="signal peptide" evidence="2">
    <location>
        <begin position="1"/>
        <end position="25"/>
    </location>
</feature>
<dbReference type="EMBL" id="JAQNDL010000003">
    <property type="protein sequence ID" value="MDC0720537.1"/>
    <property type="molecule type" value="Genomic_DNA"/>
</dbReference>
<organism evidence="3 4">
    <name type="scientific">Nannocystis bainbridge</name>
    <dbReference type="NCBI Taxonomy" id="2995303"/>
    <lineage>
        <taxon>Bacteria</taxon>
        <taxon>Pseudomonadati</taxon>
        <taxon>Myxococcota</taxon>
        <taxon>Polyangia</taxon>
        <taxon>Nannocystales</taxon>
        <taxon>Nannocystaceae</taxon>
        <taxon>Nannocystis</taxon>
    </lineage>
</organism>
<feature type="compositionally biased region" description="Low complexity" evidence="1">
    <location>
        <begin position="25"/>
        <end position="67"/>
    </location>
</feature>
<comment type="caution">
    <text evidence="3">The sequence shown here is derived from an EMBL/GenBank/DDBJ whole genome shotgun (WGS) entry which is preliminary data.</text>
</comment>
<proteinExistence type="predicted"/>